<accession>A0AAN8XTI8</accession>
<evidence type="ECO:0000313" key="1">
    <source>
        <dbReference type="EMBL" id="KAK7085453.1"/>
    </source>
</evidence>
<protein>
    <recommendedName>
        <fullName evidence="3">Trafficking protein particle complex subunit 11 C-terminal domain-containing protein</fullName>
    </recommendedName>
</protein>
<dbReference type="PANTHER" id="PTHR14374">
    <property type="entry name" value="FOIE GRAS"/>
    <property type="match status" value="1"/>
</dbReference>
<evidence type="ECO:0000313" key="2">
    <source>
        <dbReference type="Proteomes" id="UP001381693"/>
    </source>
</evidence>
<feature type="non-terminal residue" evidence="1">
    <location>
        <position position="372"/>
    </location>
</feature>
<dbReference type="PANTHER" id="PTHR14374:SF0">
    <property type="entry name" value="TRAFFICKING PROTEIN PARTICLE COMPLEX SUBUNIT 11"/>
    <property type="match status" value="1"/>
</dbReference>
<dbReference type="EMBL" id="JAXCGZ010000933">
    <property type="protein sequence ID" value="KAK7085453.1"/>
    <property type="molecule type" value="Genomic_DNA"/>
</dbReference>
<sequence length="372" mass="40801">LTGIQAQLGRKSSKIVVGLHWSGPGNEGVTVNAGNAPAFKEFSILCRDAFDTCVPIAETEILPRKPELTVTVSHDPIALVWEWLPITVQLKNNEECIATNISLHFGLDTSQSSLEHTTQICTSPGLHGDKLTSQINDMQLGDLDAGKQKTLTFYIKCLTSAERKLILKVEYIIGFSASNVQCPCVHEESLHLQAKIPFQVVVETQSMKFEKLSKVAGGESFVIIPRITCVSHVPIVLTNSSLSLSNDVYQDSTEYLSHIVGTELSEDEVGMDCFCIAVSSKVPSNTAITLGQYFLYWRRAGDDSPEVSVSVGLPSVVVEHWGVWIECILPPQGTLRTPLEVTYVIANRARNTTEMALTMQSSDAFMYAGHKE</sequence>
<dbReference type="AlphaFoldDB" id="A0AAN8XTI8"/>
<reference evidence="1 2" key="1">
    <citation type="submission" date="2023-11" db="EMBL/GenBank/DDBJ databases">
        <title>Halocaridina rubra genome assembly.</title>
        <authorList>
            <person name="Smith C."/>
        </authorList>
    </citation>
    <scope>NUCLEOTIDE SEQUENCE [LARGE SCALE GENOMIC DNA]</scope>
    <source>
        <strain evidence="1">EP-1</strain>
        <tissue evidence="1">Whole</tissue>
    </source>
</reference>
<evidence type="ECO:0008006" key="3">
    <source>
        <dbReference type="Google" id="ProtNLM"/>
    </source>
</evidence>
<proteinExistence type="predicted"/>
<name>A0AAN8XTI8_HALRR</name>
<keyword evidence="2" id="KW-1185">Reference proteome</keyword>
<gene>
    <name evidence="1" type="ORF">SK128_018952</name>
</gene>
<dbReference type="GO" id="GO:0005737">
    <property type="term" value="C:cytoplasm"/>
    <property type="evidence" value="ECO:0007669"/>
    <property type="project" value="TreeGrafter"/>
</dbReference>
<organism evidence="1 2">
    <name type="scientific">Halocaridina rubra</name>
    <name type="common">Hawaiian red shrimp</name>
    <dbReference type="NCBI Taxonomy" id="373956"/>
    <lineage>
        <taxon>Eukaryota</taxon>
        <taxon>Metazoa</taxon>
        <taxon>Ecdysozoa</taxon>
        <taxon>Arthropoda</taxon>
        <taxon>Crustacea</taxon>
        <taxon>Multicrustacea</taxon>
        <taxon>Malacostraca</taxon>
        <taxon>Eumalacostraca</taxon>
        <taxon>Eucarida</taxon>
        <taxon>Decapoda</taxon>
        <taxon>Pleocyemata</taxon>
        <taxon>Caridea</taxon>
        <taxon>Atyoidea</taxon>
        <taxon>Atyidae</taxon>
        <taxon>Halocaridina</taxon>
    </lineage>
</organism>
<feature type="non-terminal residue" evidence="1">
    <location>
        <position position="1"/>
    </location>
</feature>
<comment type="caution">
    <text evidence="1">The sequence shown here is derived from an EMBL/GenBank/DDBJ whole genome shotgun (WGS) entry which is preliminary data.</text>
</comment>
<dbReference type="Proteomes" id="UP001381693">
    <property type="component" value="Unassembled WGS sequence"/>
</dbReference>